<accession>A0A843VTQ6</accession>
<reference evidence="1" key="1">
    <citation type="submission" date="2017-07" db="EMBL/GenBank/DDBJ databases">
        <title>Taro Niue Genome Assembly and Annotation.</title>
        <authorList>
            <person name="Atibalentja N."/>
            <person name="Keating K."/>
            <person name="Fields C.J."/>
        </authorList>
    </citation>
    <scope>NUCLEOTIDE SEQUENCE</scope>
    <source>
        <strain evidence="1">Niue_2</strain>
        <tissue evidence="1">Leaf</tissue>
    </source>
</reference>
<proteinExistence type="predicted"/>
<gene>
    <name evidence="1" type="ORF">Taro_032049</name>
</gene>
<comment type="caution">
    <text evidence="1">The sequence shown here is derived from an EMBL/GenBank/DDBJ whole genome shotgun (WGS) entry which is preliminary data.</text>
</comment>
<evidence type="ECO:0000313" key="1">
    <source>
        <dbReference type="EMBL" id="MQL99325.1"/>
    </source>
</evidence>
<name>A0A843VTQ6_COLES</name>
<dbReference type="Proteomes" id="UP000652761">
    <property type="component" value="Unassembled WGS sequence"/>
</dbReference>
<keyword evidence="2" id="KW-1185">Reference proteome</keyword>
<protein>
    <submittedName>
        <fullName evidence="1">Uncharacterized protein</fullName>
    </submittedName>
</protein>
<dbReference type="AlphaFoldDB" id="A0A843VTQ6"/>
<evidence type="ECO:0000313" key="2">
    <source>
        <dbReference type="Proteomes" id="UP000652761"/>
    </source>
</evidence>
<dbReference type="EMBL" id="NMUH01002331">
    <property type="protein sequence ID" value="MQL99325.1"/>
    <property type="molecule type" value="Genomic_DNA"/>
</dbReference>
<sequence length="75" mass="8319">MGGTGEFSTLVSAGQKFARSGSSQSKEKTKAGKICSHYHCKNCEVDDCWDLHLEKKPPKFRTVMVHSRSDGDRDS</sequence>
<organism evidence="1 2">
    <name type="scientific">Colocasia esculenta</name>
    <name type="common">Wild taro</name>
    <name type="synonym">Arum esculentum</name>
    <dbReference type="NCBI Taxonomy" id="4460"/>
    <lineage>
        <taxon>Eukaryota</taxon>
        <taxon>Viridiplantae</taxon>
        <taxon>Streptophyta</taxon>
        <taxon>Embryophyta</taxon>
        <taxon>Tracheophyta</taxon>
        <taxon>Spermatophyta</taxon>
        <taxon>Magnoliopsida</taxon>
        <taxon>Liliopsida</taxon>
        <taxon>Araceae</taxon>
        <taxon>Aroideae</taxon>
        <taxon>Colocasieae</taxon>
        <taxon>Colocasia</taxon>
    </lineage>
</organism>